<evidence type="ECO:0000313" key="7">
    <source>
        <dbReference type="EMBL" id="ODN70318.1"/>
    </source>
</evidence>
<dbReference type="Pfam" id="PF02674">
    <property type="entry name" value="Colicin_V"/>
    <property type="match status" value="1"/>
</dbReference>
<comment type="caution">
    <text evidence="7">The sequence shown here is derived from an EMBL/GenBank/DDBJ whole genome shotgun (WGS) entry which is preliminary data.</text>
</comment>
<comment type="subcellular location">
    <subcellularLocation>
        <location evidence="1">Membrane</location>
        <topology evidence="1">Multi-pass membrane protein</topology>
    </subcellularLocation>
</comment>
<dbReference type="EMBL" id="MCRJ01000054">
    <property type="protein sequence ID" value="ODN70318.1"/>
    <property type="molecule type" value="Genomic_DNA"/>
</dbReference>
<protein>
    <submittedName>
        <fullName evidence="7">Colicin V production protein</fullName>
    </submittedName>
</protein>
<evidence type="ECO:0000256" key="3">
    <source>
        <dbReference type="ARBA" id="ARBA00022989"/>
    </source>
</evidence>
<accession>A0A1E3H1V5</accession>
<keyword evidence="4 6" id="KW-0472">Membrane</keyword>
<dbReference type="PANTHER" id="PTHR36926:SF1">
    <property type="entry name" value="COLICIN V PRODUCTION PROTEIN"/>
    <property type="match status" value="1"/>
</dbReference>
<evidence type="ECO:0000256" key="6">
    <source>
        <dbReference type="SAM" id="Phobius"/>
    </source>
</evidence>
<dbReference type="PATRIC" id="fig|1439726.3.peg.2474"/>
<dbReference type="Proteomes" id="UP000094622">
    <property type="component" value="Unassembled WGS sequence"/>
</dbReference>
<evidence type="ECO:0000256" key="5">
    <source>
        <dbReference type="SAM" id="MobiDB-lite"/>
    </source>
</evidence>
<name>A0A1E3H1V5_9HYPH</name>
<reference evidence="7 8" key="1">
    <citation type="submission" date="2016-07" db="EMBL/GenBank/DDBJ databases">
        <title>Draft Genome Sequence of Methylobrevis pamukkalensis PK2.</title>
        <authorList>
            <person name="Vasilenko O.V."/>
            <person name="Doronina N.V."/>
            <person name="Shmareva M.N."/>
            <person name="Tarlachkov S.V."/>
            <person name="Mustakhimov I."/>
            <person name="Trotsenko Y.A."/>
        </authorList>
    </citation>
    <scope>NUCLEOTIDE SEQUENCE [LARGE SCALE GENOMIC DNA]</scope>
    <source>
        <strain evidence="7 8">PK2</strain>
    </source>
</reference>
<feature type="transmembrane region" description="Helical" evidence="6">
    <location>
        <begin position="33"/>
        <end position="51"/>
    </location>
</feature>
<dbReference type="RefSeq" id="WP_069306990.1">
    <property type="nucleotide sequence ID" value="NZ_MCRJ01000054.1"/>
</dbReference>
<feature type="transmembrane region" description="Helical" evidence="6">
    <location>
        <begin position="63"/>
        <end position="83"/>
    </location>
</feature>
<dbReference type="OrthoDB" id="9806894at2"/>
<organism evidence="7 8">
    <name type="scientific">Methylobrevis pamukkalensis</name>
    <dbReference type="NCBI Taxonomy" id="1439726"/>
    <lineage>
        <taxon>Bacteria</taxon>
        <taxon>Pseudomonadati</taxon>
        <taxon>Pseudomonadota</taxon>
        <taxon>Alphaproteobacteria</taxon>
        <taxon>Hyphomicrobiales</taxon>
        <taxon>Pleomorphomonadaceae</taxon>
        <taxon>Methylobrevis</taxon>
    </lineage>
</organism>
<evidence type="ECO:0000256" key="4">
    <source>
        <dbReference type="ARBA" id="ARBA00023136"/>
    </source>
</evidence>
<evidence type="ECO:0000313" key="8">
    <source>
        <dbReference type="Proteomes" id="UP000094622"/>
    </source>
</evidence>
<keyword evidence="2 6" id="KW-0812">Transmembrane</keyword>
<sequence>MPITLLDGILLVIMMISAVLAMIRGFVREVLSIVSWIAAAAAAFFFYDDLLPYVQDHVAQKQIAVAISAGGIFLLTLLVVSFITMRISDLVLDSRIGALDRTLGFVFGALRGLLLVVVGMMFFAWFMPDESSYPRWIADAKSRPLLIALGDQLQAALPEDPEQEVLDRFRNPMVEEPSSEAPAAPDTGGSTVPPEAGGGPASPDDIDYPQNDQNHLDQLIQSTGQP</sequence>
<dbReference type="PANTHER" id="PTHR36926">
    <property type="entry name" value="COLICIN V PRODUCTION PROTEIN"/>
    <property type="match status" value="1"/>
</dbReference>
<dbReference type="AlphaFoldDB" id="A0A1E3H1V5"/>
<dbReference type="InterPro" id="IPR052719">
    <property type="entry name" value="CvpA-like"/>
</dbReference>
<keyword evidence="3 6" id="KW-1133">Transmembrane helix</keyword>
<keyword evidence="8" id="KW-1185">Reference proteome</keyword>
<dbReference type="GO" id="GO:0016020">
    <property type="term" value="C:membrane"/>
    <property type="evidence" value="ECO:0007669"/>
    <property type="project" value="UniProtKB-SubCell"/>
</dbReference>
<proteinExistence type="predicted"/>
<dbReference type="InterPro" id="IPR003825">
    <property type="entry name" value="Colicin-V_CvpA"/>
</dbReference>
<gene>
    <name evidence="7" type="primary">cvpA</name>
    <name evidence="7" type="ORF">A6302_02352</name>
</gene>
<evidence type="ECO:0000256" key="1">
    <source>
        <dbReference type="ARBA" id="ARBA00004141"/>
    </source>
</evidence>
<dbReference type="GO" id="GO:0009403">
    <property type="term" value="P:toxin biosynthetic process"/>
    <property type="evidence" value="ECO:0007669"/>
    <property type="project" value="InterPro"/>
</dbReference>
<feature type="transmembrane region" description="Helical" evidence="6">
    <location>
        <begin position="103"/>
        <end position="126"/>
    </location>
</feature>
<evidence type="ECO:0000256" key="2">
    <source>
        <dbReference type="ARBA" id="ARBA00022692"/>
    </source>
</evidence>
<feature type="region of interest" description="Disordered" evidence="5">
    <location>
        <begin position="170"/>
        <end position="226"/>
    </location>
</feature>
<feature type="transmembrane region" description="Helical" evidence="6">
    <location>
        <begin position="9"/>
        <end position="27"/>
    </location>
</feature>